<dbReference type="EC" id="2.1.3.3" evidence="2"/>
<dbReference type="NCBIfam" id="TIGR00658">
    <property type="entry name" value="orni_carb_tr"/>
    <property type="match status" value="1"/>
</dbReference>
<dbReference type="PANTHER" id="PTHR45753:SF3">
    <property type="entry name" value="ORNITHINE TRANSCARBAMYLASE, MITOCHONDRIAL"/>
    <property type="match status" value="1"/>
</dbReference>
<dbReference type="PROSITE" id="PS00097">
    <property type="entry name" value="CARBAMOYLTRANSFERASE"/>
    <property type="match status" value="1"/>
</dbReference>
<dbReference type="Pfam" id="PF02729">
    <property type="entry name" value="OTCace_N"/>
    <property type="match status" value="1"/>
</dbReference>
<keyword evidence="7" id="KW-1185">Reference proteome</keyword>
<dbReference type="NCBIfam" id="NF001986">
    <property type="entry name" value="PRK00779.1"/>
    <property type="match status" value="1"/>
</dbReference>
<feature type="domain" description="Aspartate/ornithine carbamoyltransferase carbamoyl-P binding" evidence="5">
    <location>
        <begin position="27"/>
        <end position="164"/>
    </location>
</feature>
<dbReference type="Pfam" id="PF00185">
    <property type="entry name" value="OTCace"/>
    <property type="match status" value="1"/>
</dbReference>
<feature type="domain" description="Aspartate/ornithine carbamoyltransferase Asp/Orn-binding" evidence="4">
    <location>
        <begin position="171"/>
        <end position="319"/>
    </location>
</feature>
<dbReference type="Gene3D" id="3.40.50.1370">
    <property type="entry name" value="Aspartate/ornithine carbamoyltransferase"/>
    <property type="match status" value="2"/>
</dbReference>
<proteinExistence type="inferred from homology"/>
<comment type="similarity">
    <text evidence="3">Belongs to the aspartate/ornithine carbamoyltransferase superfamily.</text>
</comment>
<dbReference type="EMBL" id="BSRI01000001">
    <property type="protein sequence ID" value="GLV53297.1"/>
    <property type="molecule type" value="Genomic_DNA"/>
</dbReference>
<dbReference type="PRINTS" id="PR00102">
    <property type="entry name" value="OTCASE"/>
</dbReference>
<keyword evidence="1 3" id="KW-0808">Transferase</keyword>
<comment type="caution">
    <text evidence="6">The sequence shown here is derived from an EMBL/GenBank/DDBJ whole genome shotgun (WGS) entry which is preliminary data.</text>
</comment>
<dbReference type="InterPro" id="IPR006130">
    <property type="entry name" value="Asp/Orn_carbamoylTrfase"/>
</dbReference>
<evidence type="ECO:0000259" key="4">
    <source>
        <dbReference type="Pfam" id="PF00185"/>
    </source>
</evidence>
<accession>A0ABQ6FH31</accession>
<dbReference type="InterPro" id="IPR006131">
    <property type="entry name" value="Asp_carbamoyltransf_Asp/Orn-bd"/>
</dbReference>
<evidence type="ECO:0000313" key="6">
    <source>
        <dbReference type="EMBL" id="GLV53297.1"/>
    </source>
</evidence>
<organism evidence="6 7">
    <name type="scientific">Dictyobacter halimunensis</name>
    <dbReference type="NCBI Taxonomy" id="3026934"/>
    <lineage>
        <taxon>Bacteria</taxon>
        <taxon>Bacillati</taxon>
        <taxon>Chloroflexota</taxon>
        <taxon>Ktedonobacteria</taxon>
        <taxon>Ktedonobacterales</taxon>
        <taxon>Dictyobacteraceae</taxon>
        <taxon>Dictyobacter</taxon>
    </lineage>
</organism>
<reference evidence="6 7" key="1">
    <citation type="submission" date="2023-02" db="EMBL/GenBank/DDBJ databases">
        <title>Dictyobacter halimunensis sp. nov., a new member of the class Ktedonobacteria from forest soil in a geothermal area.</title>
        <authorList>
            <person name="Rachmania M.K."/>
            <person name="Ningsih F."/>
            <person name="Sakai Y."/>
            <person name="Yabe S."/>
            <person name="Yokota A."/>
            <person name="Sjamsuridzal W."/>
        </authorList>
    </citation>
    <scope>NUCLEOTIDE SEQUENCE [LARGE SCALE GENOMIC DNA]</scope>
    <source>
        <strain evidence="6 7">S3.2.2.5</strain>
    </source>
</reference>
<evidence type="ECO:0000256" key="1">
    <source>
        <dbReference type="ARBA" id="ARBA00022679"/>
    </source>
</evidence>
<evidence type="ECO:0000259" key="5">
    <source>
        <dbReference type="Pfam" id="PF02729"/>
    </source>
</evidence>
<evidence type="ECO:0000256" key="3">
    <source>
        <dbReference type="RuleBase" id="RU003634"/>
    </source>
</evidence>
<dbReference type="InterPro" id="IPR002292">
    <property type="entry name" value="Orn/put_carbamltrans"/>
</dbReference>
<evidence type="ECO:0000313" key="7">
    <source>
        <dbReference type="Proteomes" id="UP001344906"/>
    </source>
</evidence>
<sequence>MVDRLKKDRAFELAEQRFAERLKRKPRSFISLQTLTPLEMKTIMRRGIEMKNRLGDFSQVLHGMSIALLFQKTSTRTRCSFEKAAVELGAFPSYIDWKTSNFVLADLSDEIKVLSRYHDLIVVRALHHEMLVTMAQESEVPIINGMCDREHPCQVLADFMTITEYFGENLDGLRIAYLGDGNNVCRSLVHGAIHMGVQVNLCSPERYALDDETVAAGKGLITRMTHPLDAVHDADVIYTDTWVSIGDEAETQERLAAFEAYQVNDQLLAFAPSQVLFMHCLPAHPGQEVTPEILRSPRSLVFDQAENRRHAQKALLEWLVHQ</sequence>
<evidence type="ECO:0000256" key="2">
    <source>
        <dbReference type="NCBIfam" id="TIGR00658"/>
    </source>
</evidence>
<dbReference type="PRINTS" id="PR00100">
    <property type="entry name" value="AOTCASE"/>
</dbReference>
<protein>
    <recommendedName>
        <fullName evidence="2">Ornithine carbamoyltransferase</fullName>
        <ecNumber evidence="2">2.1.3.3</ecNumber>
    </recommendedName>
</protein>
<dbReference type="InterPro" id="IPR036901">
    <property type="entry name" value="Asp/Orn_carbamoylTrfase_sf"/>
</dbReference>
<dbReference type="RefSeq" id="WP_338246794.1">
    <property type="nucleotide sequence ID" value="NZ_BSRI01000001.1"/>
</dbReference>
<dbReference type="SUPFAM" id="SSF53671">
    <property type="entry name" value="Aspartate/ornithine carbamoyltransferase"/>
    <property type="match status" value="1"/>
</dbReference>
<dbReference type="Proteomes" id="UP001344906">
    <property type="component" value="Unassembled WGS sequence"/>
</dbReference>
<dbReference type="InterPro" id="IPR006132">
    <property type="entry name" value="Asp/Orn_carbamoyltranf_P-bd"/>
</dbReference>
<gene>
    <name evidence="6" type="primary">argF</name>
    <name evidence="6" type="ORF">KDH_01520</name>
</gene>
<dbReference type="PANTHER" id="PTHR45753">
    <property type="entry name" value="ORNITHINE CARBAMOYLTRANSFERASE, MITOCHONDRIAL"/>
    <property type="match status" value="1"/>
</dbReference>
<name>A0ABQ6FH31_9CHLR</name>